<proteinExistence type="inferred from homology"/>
<sequence length="176" mass="18852">MSDAIVTVTGYVGTSPALHLSPNDVPWTSFRVASTRRVRDPQSGEWRDGRTAWFTVKAFRGAARTVSESLVQGQPVVLTGRLSTEEWTDKDGRERTSLVVDADAVGPDATRGMTRFTRVVHEPATGGATDTVRRPDPWAAATTTDDPRSVVDDLVEDAGDDVGGDRADEALTPVAG</sequence>
<dbReference type="Pfam" id="PF00436">
    <property type="entry name" value="SSB"/>
    <property type="match status" value="1"/>
</dbReference>
<feature type="compositionally biased region" description="Acidic residues" evidence="4">
    <location>
        <begin position="153"/>
        <end position="162"/>
    </location>
</feature>
<dbReference type="EMBL" id="JABEZU010000001">
    <property type="protein sequence ID" value="NOV96686.1"/>
    <property type="molecule type" value="Genomic_DNA"/>
</dbReference>
<keyword evidence="6" id="KW-1185">Reference proteome</keyword>
<evidence type="ECO:0000256" key="3">
    <source>
        <dbReference type="RuleBase" id="RU000524"/>
    </source>
</evidence>
<evidence type="ECO:0000313" key="5">
    <source>
        <dbReference type="EMBL" id="NOV96686.1"/>
    </source>
</evidence>
<dbReference type="PANTHER" id="PTHR10302">
    <property type="entry name" value="SINGLE-STRANDED DNA-BINDING PROTEIN"/>
    <property type="match status" value="1"/>
</dbReference>
<dbReference type="PANTHER" id="PTHR10302:SF27">
    <property type="entry name" value="SINGLE-STRANDED DNA-BINDING PROTEIN"/>
    <property type="match status" value="1"/>
</dbReference>
<protein>
    <recommendedName>
        <fullName evidence="2 3">Single-stranded DNA-binding protein</fullName>
        <shortName evidence="2">SSB</shortName>
    </recommendedName>
</protein>
<dbReference type="InterPro" id="IPR000424">
    <property type="entry name" value="Primosome_PriB/ssb"/>
</dbReference>
<dbReference type="RefSeq" id="WP_171782831.1">
    <property type="nucleotide sequence ID" value="NZ_BAAAML010000002.1"/>
</dbReference>
<accession>A0ABX2A296</accession>
<organism evidence="5 6">
    <name type="scientific">Isoptericola halotolerans</name>
    <dbReference type="NCBI Taxonomy" id="300560"/>
    <lineage>
        <taxon>Bacteria</taxon>
        <taxon>Bacillati</taxon>
        <taxon>Actinomycetota</taxon>
        <taxon>Actinomycetes</taxon>
        <taxon>Micrococcales</taxon>
        <taxon>Promicromonosporaceae</taxon>
        <taxon>Isoptericola</taxon>
    </lineage>
</organism>
<dbReference type="CDD" id="cd04496">
    <property type="entry name" value="SSB_OBF"/>
    <property type="match status" value="1"/>
</dbReference>
<dbReference type="Gene3D" id="2.40.50.140">
    <property type="entry name" value="Nucleic acid-binding proteins"/>
    <property type="match status" value="1"/>
</dbReference>
<comment type="subunit">
    <text evidence="2">Homotetramer.</text>
</comment>
<feature type="region of interest" description="Disordered" evidence="4">
    <location>
        <begin position="122"/>
        <end position="176"/>
    </location>
</feature>
<gene>
    <name evidence="5" type="ORF">HDG69_001239</name>
</gene>
<keyword evidence="1 2" id="KW-0238">DNA-binding</keyword>
<evidence type="ECO:0000256" key="2">
    <source>
        <dbReference type="HAMAP-Rule" id="MF_00984"/>
    </source>
</evidence>
<dbReference type="GO" id="GO:0003677">
    <property type="term" value="F:DNA binding"/>
    <property type="evidence" value="ECO:0007669"/>
    <property type="project" value="UniProtKB-KW"/>
</dbReference>
<dbReference type="HAMAP" id="MF_00984">
    <property type="entry name" value="SSB"/>
    <property type="match status" value="1"/>
</dbReference>
<comment type="caution">
    <text evidence="5">The sequence shown here is derived from an EMBL/GenBank/DDBJ whole genome shotgun (WGS) entry which is preliminary data.</text>
</comment>
<evidence type="ECO:0000313" key="6">
    <source>
        <dbReference type="Proteomes" id="UP000757540"/>
    </source>
</evidence>
<dbReference type="InterPro" id="IPR012340">
    <property type="entry name" value="NA-bd_OB-fold"/>
</dbReference>
<evidence type="ECO:0000256" key="4">
    <source>
        <dbReference type="SAM" id="MobiDB-lite"/>
    </source>
</evidence>
<dbReference type="InterPro" id="IPR011344">
    <property type="entry name" value="ssDNA-bd"/>
</dbReference>
<evidence type="ECO:0000256" key="1">
    <source>
        <dbReference type="ARBA" id="ARBA00023125"/>
    </source>
</evidence>
<dbReference type="SUPFAM" id="SSF50249">
    <property type="entry name" value="Nucleic acid-binding proteins"/>
    <property type="match status" value="1"/>
</dbReference>
<name>A0ABX2A296_9MICO</name>
<reference evidence="5 6" key="1">
    <citation type="submission" date="2020-05" db="EMBL/GenBank/DDBJ databases">
        <title>Genomic Encyclopedia of Type Strains, Phase III (KMG-III): the genomes of soil and plant-associated and newly described type strains.</title>
        <authorList>
            <person name="Whitman W."/>
        </authorList>
    </citation>
    <scope>NUCLEOTIDE SEQUENCE [LARGE SCALE GENOMIC DNA]</scope>
    <source>
        <strain evidence="5 6">KCTC 19046</strain>
    </source>
</reference>
<comment type="caution">
    <text evidence="2">Lacks conserved residue(s) required for the propagation of feature annotation.</text>
</comment>
<dbReference type="PROSITE" id="PS50935">
    <property type="entry name" value="SSB"/>
    <property type="match status" value="1"/>
</dbReference>
<dbReference type="Proteomes" id="UP000757540">
    <property type="component" value="Unassembled WGS sequence"/>
</dbReference>
<dbReference type="NCBIfam" id="TIGR00621">
    <property type="entry name" value="ssb"/>
    <property type="match status" value="1"/>
</dbReference>